<dbReference type="Pfam" id="PF12156">
    <property type="entry name" value="ATPase-cat_bd"/>
    <property type="match status" value="1"/>
</dbReference>
<dbReference type="PANTHER" id="PTHR43520">
    <property type="entry name" value="ATP7, ISOFORM B"/>
    <property type="match status" value="1"/>
</dbReference>
<dbReference type="InterPro" id="IPR001757">
    <property type="entry name" value="P_typ_ATPase"/>
</dbReference>
<name>A0A1C3EEV2_9GAMM</name>
<dbReference type="Pfam" id="PF00702">
    <property type="entry name" value="Hydrolase"/>
    <property type="match status" value="1"/>
</dbReference>
<dbReference type="Proteomes" id="UP000094936">
    <property type="component" value="Unassembled WGS sequence"/>
</dbReference>
<dbReference type="GO" id="GO:0005886">
    <property type="term" value="C:plasma membrane"/>
    <property type="evidence" value="ECO:0007669"/>
    <property type="project" value="UniProtKB-SubCell"/>
</dbReference>
<dbReference type="InterPro" id="IPR018303">
    <property type="entry name" value="ATPase_P-typ_P_site"/>
</dbReference>
<evidence type="ECO:0000256" key="9">
    <source>
        <dbReference type="ARBA" id="ARBA00022840"/>
    </source>
</evidence>
<dbReference type="GO" id="GO:0055070">
    <property type="term" value="P:copper ion homeostasis"/>
    <property type="evidence" value="ECO:0007669"/>
    <property type="project" value="TreeGrafter"/>
</dbReference>
<dbReference type="SUPFAM" id="SSF55008">
    <property type="entry name" value="HMA, heavy metal-associated domain"/>
    <property type="match status" value="1"/>
</dbReference>
<dbReference type="PROSITE" id="PS50846">
    <property type="entry name" value="HMA_2"/>
    <property type="match status" value="1"/>
</dbReference>
<dbReference type="PROSITE" id="PS00154">
    <property type="entry name" value="ATPASE_E1_E2"/>
    <property type="match status" value="1"/>
</dbReference>
<evidence type="ECO:0000256" key="6">
    <source>
        <dbReference type="ARBA" id="ARBA00022692"/>
    </source>
</evidence>
<dbReference type="PRINTS" id="PR00119">
    <property type="entry name" value="CATATPASE"/>
</dbReference>
<feature type="transmembrane region" description="Helical" evidence="17">
    <location>
        <begin position="447"/>
        <end position="471"/>
    </location>
</feature>
<evidence type="ECO:0000256" key="5">
    <source>
        <dbReference type="ARBA" id="ARBA00022553"/>
    </source>
</evidence>
<evidence type="ECO:0000256" key="10">
    <source>
        <dbReference type="ARBA" id="ARBA00022842"/>
    </source>
</evidence>
<dbReference type="InterPro" id="IPR006121">
    <property type="entry name" value="HMA_dom"/>
</dbReference>
<accession>A0A1C3EEV2</accession>
<evidence type="ECO:0000256" key="8">
    <source>
        <dbReference type="ARBA" id="ARBA00022741"/>
    </source>
</evidence>
<dbReference type="NCBIfam" id="TIGR01494">
    <property type="entry name" value="ATPase_P-type"/>
    <property type="match status" value="2"/>
</dbReference>
<evidence type="ECO:0000256" key="3">
    <source>
        <dbReference type="ARBA" id="ARBA00022448"/>
    </source>
</evidence>
<feature type="transmembrane region" description="Helical" evidence="17">
    <location>
        <begin position="271"/>
        <end position="289"/>
    </location>
</feature>
<dbReference type="CDD" id="cd02079">
    <property type="entry name" value="P-type_ATPase_HM"/>
    <property type="match status" value="1"/>
</dbReference>
<dbReference type="Pfam" id="PF00403">
    <property type="entry name" value="HMA"/>
    <property type="match status" value="1"/>
</dbReference>
<dbReference type="SUPFAM" id="SSF81665">
    <property type="entry name" value="Calcium ATPase, transmembrane domain M"/>
    <property type="match status" value="1"/>
</dbReference>
<evidence type="ECO:0000256" key="14">
    <source>
        <dbReference type="ARBA" id="ARBA00023136"/>
    </source>
</evidence>
<proteinExistence type="inferred from homology"/>
<comment type="caution">
    <text evidence="19">The sequence shown here is derived from an EMBL/GenBank/DDBJ whole genome shotgun (WGS) entry which is preliminary data.</text>
</comment>
<dbReference type="GO" id="GO:0016887">
    <property type="term" value="F:ATP hydrolysis activity"/>
    <property type="evidence" value="ECO:0007669"/>
    <property type="project" value="InterPro"/>
</dbReference>
<gene>
    <name evidence="19" type="ORF">A8L45_15335</name>
</gene>
<evidence type="ECO:0000313" key="19">
    <source>
        <dbReference type="EMBL" id="ODA31750.1"/>
    </source>
</evidence>
<organism evidence="19 20">
    <name type="scientific">Veronia pacifica</name>
    <dbReference type="NCBI Taxonomy" id="1080227"/>
    <lineage>
        <taxon>Bacteria</taxon>
        <taxon>Pseudomonadati</taxon>
        <taxon>Pseudomonadota</taxon>
        <taxon>Gammaproteobacteria</taxon>
        <taxon>Vibrionales</taxon>
        <taxon>Vibrionaceae</taxon>
        <taxon>Veronia</taxon>
    </lineage>
</organism>
<keyword evidence="14 17" id="KW-0472">Membrane</keyword>
<keyword evidence="10" id="KW-0460">Magnesium</keyword>
<dbReference type="SUPFAM" id="SSF56784">
    <property type="entry name" value="HAD-like"/>
    <property type="match status" value="1"/>
</dbReference>
<dbReference type="InterPro" id="IPR021993">
    <property type="entry name" value="ATPase-cat-bd"/>
</dbReference>
<dbReference type="CDD" id="cd00371">
    <property type="entry name" value="HMA"/>
    <property type="match status" value="1"/>
</dbReference>
<keyword evidence="20" id="KW-1185">Reference proteome</keyword>
<dbReference type="InterPro" id="IPR036163">
    <property type="entry name" value="HMA_dom_sf"/>
</dbReference>
<keyword evidence="13" id="KW-0406">Ion transport</keyword>
<keyword evidence="6 17" id="KW-0812">Transmembrane</keyword>
<evidence type="ECO:0000256" key="11">
    <source>
        <dbReference type="ARBA" id="ARBA00022967"/>
    </source>
</evidence>
<dbReference type="Gene3D" id="3.40.50.1000">
    <property type="entry name" value="HAD superfamily/HAD-like"/>
    <property type="match status" value="1"/>
</dbReference>
<evidence type="ECO:0000256" key="12">
    <source>
        <dbReference type="ARBA" id="ARBA00022989"/>
    </source>
</evidence>
<dbReference type="EC" id="7.2.2.9" evidence="15"/>
<dbReference type="InterPro" id="IPR008250">
    <property type="entry name" value="ATPase_P-typ_transduc_dom_A_sf"/>
</dbReference>
<feature type="transmembrane region" description="Helical" evidence="17">
    <location>
        <begin position="210"/>
        <end position="231"/>
    </location>
</feature>
<keyword evidence="12 17" id="KW-1133">Transmembrane helix</keyword>
<dbReference type="NCBIfam" id="TIGR01511">
    <property type="entry name" value="ATPase-IB1_Cu"/>
    <property type="match status" value="1"/>
</dbReference>
<keyword evidence="11" id="KW-1278">Translocase</keyword>
<dbReference type="Gene3D" id="3.30.70.100">
    <property type="match status" value="1"/>
</dbReference>
<comment type="subcellular location">
    <subcellularLocation>
        <location evidence="1">Cell membrane</location>
        <topology evidence="1">Multi-pass membrane protein</topology>
    </subcellularLocation>
</comment>
<evidence type="ECO:0000256" key="4">
    <source>
        <dbReference type="ARBA" id="ARBA00022475"/>
    </source>
</evidence>
<dbReference type="GO" id="GO:0043682">
    <property type="term" value="F:P-type divalent copper transporter activity"/>
    <property type="evidence" value="ECO:0007669"/>
    <property type="project" value="UniProtKB-EC"/>
</dbReference>
<dbReference type="InterPro" id="IPR017969">
    <property type="entry name" value="Heavy-metal-associated_CS"/>
</dbReference>
<dbReference type="PANTHER" id="PTHR43520:SF5">
    <property type="entry name" value="CATION-TRANSPORTING P-TYPE ATPASE-RELATED"/>
    <property type="match status" value="1"/>
</dbReference>
<feature type="transmembrane region" description="Helical" evidence="17">
    <location>
        <begin position="174"/>
        <end position="198"/>
    </location>
</feature>
<dbReference type="FunFam" id="3.30.70.100:FF:000005">
    <property type="entry name" value="Copper-exporting P-type ATPase A"/>
    <property type="match status" value="1"/>
</dbReference>
<comment type="similarity">
    <text evidence="2 17">Belongs to the cation transport ATPase (P-type) (TC 3.A.3) family. Type IB subfamily.</text>
</comment>
<dbReference type="PROSITE" id="PS01047">
    <property type="entry name" value="HMA_1"/>
    <property type="match status" value="1"/>
</dbReference>
<feature type="transmembrane region" description="Helical" evidence="17">
    <location>
        <begin position="743"/>
        <end position="762"/>
    </location>
</feature>
<comment type="catalytic activity">
    <reaction evidence="16">
        <text>Cu(2+)(in) + ATP + H2O = Cu(2+)(out) + ADP + phosphate + H(+)</text>
        <dbReference type="Rhea" id="RHEA:10376"/>
        <dbReference type="ChEBI" id="CHEBI:15377"/>
        <dbReference type="ChEBI" id="CHEBI:15378"/>
        <dbReference type="ChEBI" id="CHEBI:29036"/>
        <dbReference type="ChEBI" id="CHEBI:30616"/>
        <dbReference type="ChEBI" id="CHEBI:43474"/>
        <dbReference type="ChEBI" id="CHEBI:456216"/>
        <dbReference type="EC" id="7.2.2.9"/>
    </reaction>
</comment>
<keyword evidence="9 17" id="KW-0067">ATP-binding</keyword>
<dbReference type="RefSeq" id="WP_068903821.1">
    <property type="nucleotide sequence ID" value="NZ_JBHUIF010000004.1"/>
</dbReference>
<dbReference type="InterPro" id="IPR023298">
    <property type="entry name" value="ATPase_P-typ_TM_dom_sf"/>
</dbReference>
<dbReference type="OrthoDB" id="9814270at2"/>
<dbReference type="NCBIfam" id="TIGR01525">
    <property type="entry name" value="ATPase-IB_hvy"/>
    <property type="match status" value="1"/>
</dbReference>
<dbReference type="EMBL" id="LYBM01000030">
    <property type="protein sequence ID" value="ODA31750.1"/>
    <property type="molecule type" value="Genomic_DNA"/>
</dbReference>
<dbReference type="AlphaFoldDB" id="A0A1C3EEV2"/>
<dbReference type="InterPro" id="IPR023299">
    <property type="entry name" value="ATPase_P-typ_cyto_dom_N"/>
</dbReference>
<feature type="transmembrane region" description="Helical" evidence="17">
    <location>
        <begin position="243"/>
        <end position="265"/>
    </location>
</feature>
<dbReference type="InterPro" id="IPR036412">
    <property type="entry name" value="HAD-like_sf"/>
</dbReference>
<evidence type="ECO:0000256" key="2">
    <source>
        <dbReference type="ARBA" id="ARBA00006024"/>
    </source>
</evidence>
<dbReference type="Gene3D" id="3.40.1110.10">
    <property type="entry name" value="Calcium-transporting ATPase, cytoplasmic domain N"/>
    <property type="match status" value="1"/>
</dbReference>
<dbReference type="InterPro" id="IPR023214">
    <property type="entry name" value="HAD_sf"/>
</dbReference>
<keyword evidence="5" id="KW-0597">Phosphoprotein</keyword>
<dbReference type="GO" id="GO:0005524">
    <property type="term" value="F:ATP binding"/>
    <property type="evidence" value="ECO:0007669"/>
    <property type="project" value="UniProtKB-UniRule"/>
</dbReference>
<keyword evidence="4 17" id="KW-1003">Cell membrane</keyword>
<reference evidence="19 20" key="1">
    <citation type="submission" date="2016-05" db="EMBL/GenBank/DDBJ databases">
        <title>Genomic Taxonomy of the Vibrionaceae.</title>
        <authorList>
            <person name="Gomez-Gil B."/>
            <person name="Enciso-Ibarra J."/>
        </authorList>
    </citation>
    <scope>NUCLEOTIDE SEQUENCE [LARGE SCALE GENOMIC DNA]</scope>
    <source>
        <strain evidence="19 20">CAIM 1920</strain>
    </source>
</reference>
<evidence type="ECO:0000259" key="18">
    <source>
        <dbReference type="PROSITE" id="PS50846"/>
    </source>
</evidence>
<keyword evidence="7 17" id="KW-0479">Metal-binding</keyword>
<evidence type="ECO:0000313" key="20">
    <source>
        <dbReference type="Proteomes" id="UP000094936"/>
    </source>
</evidence>
<protein>
    <recommendedName>
        <fullName evidence="15">P-type Cu(2+) transporter</fullName>
        <ecNumber evidence="15">7.2.2.9</ecNumber>
    </recommendedName>
</protein>
<dbReference type="NCBIfam" id="TIGR01512">
    <property type="entry name" value="ATPase-IB2_Cd"/>
    <property type="match status" value="1"/>
</dbReference>
<feature type="transmembrane region" description="Helical" evidence="17">
    <location>
        <begin position="420"/>
        <end position="441"/>
    </location>
</feature>
<evidence type="ECO:0000256" key="17">
    <source>
        <dbReference type="RuleBase" id="RU362081"/>
    </source>
</evidence>
<dbReference type="InterPro" id="IPR059000">
    <property type="entry name" value="ATPase_P-type_domA"/>
</dbReference>
<dbReference type="FunFam" id="2.70.150.10:FF:000002">
    <property type="entry name" value="Copper-transporting ATPase 1, putative"/>
    <property type="match status" value="1"/>
</dbReference>
<evidence type="ECO:0000256" key="1">
    <source>
        <dbReference type="ARBA" id="ARBA00004651"/>
    </source>
</evidence>
<feature type="domain" description="HMA" evidence="18">
    <location>
        <begin position="90"/>
        <end position="156"/>
    </location>
</feature>
<dbReference type="SUPFAM" id="SSF81653">
    <property type="entry name" value="Calcium ATPase, transduction domain A"/>
    <property type="match status" value="1"/>
</dbReference>
<evidence type="ECO:0000256" key="16">
    <source>
        <dbReference type="ARBA" id="ARBA00047424"/>
    </source>
</evidence>
<dbReference type="Gene3D" id="2.70.150.10">
    <property type="entry name" value="Calcium-transporting ATPase, cytoplasmic transduction domain A"/>
    <property type="match status" value="1"/>
</dbReference>
<evidence type="ECO:0000256" key="7">
    <source>
        <dbReference type="ARBA" id="ARBA00022723"/>
    </source>
</evidence>
<evidence type="ECO:0000256" key="15">
    <source>
        <dbReference type="ARBA" id="ARBA00038904"/>
    </source>
</evidence>
<keyword evidence="3" id="KW-0813">Transport</keyword>
<dbReference type="STRING" id="1080227.A8L45_15335"/>
<dbReference type="InterPro" id="IPR027256">
    <property type="entry name" value="P-typ_ATPase_IB"/>
</dbReference>
<evidence type="ECO:0000256" key="13">
    <source>
        <dbReference type="ARBA" id="ARBA00023065"/>
    </source>
</evidence>
<dbReference type="GO" id="GO:0005507">
    <property type="term" value="F:copper ion binding"/>
    <property type="evidence" value="ECO:0007669"/>
    <property type="project" value="TreeGrafter"/>
</dbReference>
<keyword evidence="8 17" id="KW-0547">Nucleotide-binding</keyword>
<dbReference type="Pfam" id="PF00122">
    <property type="entry name" value="E1-E2_ATPase"/>
    <property type="match status" value="1"/>
</dbReference>
<sequence>MTENCYHCGEPVLTGDSYQVEIFNDIKTMCCPGCQAVAATIVASGLTSYYQYRTATADKSDLVPEELQSFSLYDNDDVQKDFVSQRDNVNDVILSIDGISCAACAWLIEKKLSGQKGVIRIQVNSTNQRASVSWDPNQTKLSKILSSIHRLGYQAAPFEADNQEIIYHRQTKQYLYRLGVAGLATMQVMMLAFALYFEIFSDMDEAFRNYLRWVSLIFATPVLLYSALPFYINAWRSVKARTLGMDVPVSIALLFAYSASLYATVQEKGEVFFESVAMFTFFLLLGRFLELRARRTAVAASANLLKLIPKLATLIDGSQLPAKSLQPGDKVRILPGEAVPADGVIISGITQIDESMLTGESIPKNRSVGDSVFAGTVNIEGNLDIEVSKRRQDSLISEIVRLQDEAQMTKPRIAELADVIARYFIVTILLVSLCTWLYWTQQQPDDAFWIMLSVLVATCPCALSLATPAALTCATSSLGKLGILLRRGHALETLPKVNRLIIDKTGTLTEGNIELQCHEIYIDKPPAELLSIASALESFSSHPIAAAFAEVTPNPNVSDVSNDIGCGLTGRYQNQTWKIGKPDYALSDTSLSEVSKHQVWLSCEGNAIASFHLSDPIRDSSFALIQSFKEQNIETTILTGDSSQHAMHVAEELGIDNVVSGVTPKGKLEYLNELAPHDVALMVGDGVNDAPVLAGAHLSVAMGGGSDIAKASADMILLGDDLQRILDARARAIKVRRIIRQNLAWALGYNIIILPLAVLGFVAPYVAVAGMSASSLIVVANSLRLLKDPYEK</sequence>